<evidence type="ECO:0000313" key="1">
    <source>
        <dbReference type="EMBL" id="VDP91376.1"/>
    </source>
</evidence>
<dbReference type="EMBL" id="UZAN01056723">
    <property type="protein sequence ID" value="VDP91376.1"/>
    <property type="molecule type" value="Genomic_DNA"/>
</dbReference>
<keyword evidence="2" id="KW-1185">Reference proteome</keyword>
<dbReference type="InterPro" id="IPR043502">
    <property type="entry name" value="DNA/RNA_pol_sf"/>
</dbReference>
<dbReference type="InterPro" id="IPR043128">
    <property type="entry name" value="Rev_trsase/Diguanyl_cyclase"/>
</dbReference>
<sequence>MHTHLQRLIVKCSNNTGGMKVQPTKLEVDSEPIFLKQRVIPCGQRDGVRQTLEKMKRDGVNTRVTSSKWATPIVIAIKSDCKTPQICGNYQLTFNPRWRKCAITTIEPEDFMKALHGSIYFSKIDLADAYLQISLAPTCRHFTTINTPWGLYQYNFLPFGLHTFSGIFQAGSDEDIRGLDGVLPGRRHCVWYNEGRA</sequence>
<gene>
    <name evidence="1" type="ORF">ECPE_LOCUS14104</name>
</gene>
<dbReference type="PANTHER" id="PTHR37984:SF5">
    <property type="entry name" value="PROTEIN NYNRIN-LIKE"/>
    <property type="match status" value="1"/>
</dbReference>
<evidence type="ECO:0000313" key="2">
    <source>
        <dbReference type="Proteomes" id="UP000272942"/>
    </source>
</evidence>
<dbReference type="SUPFAM" id="SSF56672">
    <property type="entry name" value="DNA/RNA polymerases"/>
    <property type="match status" value="1"/>
</dbReference>
<proteinExistence type="predicted"/>
<reference evidence="1 2" key="2">
    <citation type="submission" date="2018-11" db="EMBL/GenBank/DDBJ databases">
        <authorList>
            <consortium name="Pathogen Informatics"/>
        </authorList>
    </citation>
    <scope>NUCLEOTIDE SEQUENCE [LARGE SCALE GENOMIC DNA]</scope>
    <source>
        <strain evidence="1 2">Egypt</strain>
    </source>
</reference>
<reference evidence="3" key="1">
    <citation type="submission" date="2016-06" db="UniProtKB">
        <authorList>
            <consortium name="WormBaseParasite"/>
        </authorList>
    </citation>
    <scope>IDENTIFICATION</scope>
</reference>
<name>A0A183B4G9_9TREM</name>
<dbReference type="WBParaSite" id="ECPE_0001414401-mRNA-1">
    <property type="protein sequence ID" value="ECPE_0001414401-mRNA-1"/>
    <property type="gene ID" value="ECPE_0001414401"/>
</dbReference>
<dbReference type="InterPro" id="IPR050951">
    <property type="entry name" value="Retrovirus_Pol_polyprotein"/>
</dbReference>
<accession>A0A183B4G9</accession>
<dbReference type="PANTHER" id="PTHR37984">
    <property type="entry name" value="PROTEIN CBG26694"/>
    <property type="match status" value="1"/>
</dbReference>
<dbReference type="Proteomes" id="UP000272942">
    <property type="component" value="Unassembled WGS sequence"/>
</dbReference>
<organism evidence="3">
    <name type="scientific">Echinostoma caproni</name>
    <dbReference type="NCBI Taxonomy" id="27848"/>
    <lineage>
        <taxon>Eukaryota</taxon>
        <taxon>Metazoa</taxon>
        <taxon>Spiralia</taxon>
        <taxon>Lophotrochozoa</taxon>
        <taxon>Platyhelminthes</taxon>
        <taxon>Trematoda</taxon>
        <taxon>Digenea</taxon>
        <taxon>Plagiorchiida</taxon>
        <taxon>Echinostomata</taxon>
        <taxon>Echinostomatoidea</taxon>
        <taxon>Echinostomatidae</taxon>
        <taxon>Echinostoma</taxon>
    </lineage>
</organism>
<dbReference type="Gene3D" id="3.30.70.270">
    <property type="match status" value="1"/>
</dbReference>
<dbReference type="Gene3D" id="3.10.10.10">
    <property type="entry name" value="HIV Type 1 Reverse Transcriptase, subunit A, domain 1"/>
    <property type="match status" value="1"/>
</dbReference>
<protein>
    <submittedName>
        <fullName evidence="3">Reverse transcriptase domain-containing protein</fullName>
    </submittedName>
</protein>
<dbReference type="AlphaFoldDB" id="A0A183B4G9"/>
<evidence type="ECO:0000313" key="3">
    <source>
        <dbReference type="WBParaSite" id="ECPE_0001414401-mRNA-1"/>
    </source>
</evidence>
<dbReference type="OrthoDB" id="10058156at2759"/>